<keyword evidence="1" id="KW-1133">Transmembrane helix</keyword>
<name>A0ABS8WZT6_9GAMM</name>
<evidence type="ECO:0008006" key="4">
    <source>
        <dbReference type="Google" id="ProtNLM"/>
    </source>
</evidence>
<dbReference type="Proteomes" id="UP001320170">
    <property type="component" value="Unassembled WGS sequence"/>
</dbReference>
<gene>
    <name evidence="2" type="ORF">LXO92_06395</name>
</gene>
<organism evidence="2 3">
    <name type="scientific">Legionella resiliens</name>
    <dbReference type="NCBI Taxonomy" id="2905958"/>
    <lineage>
        <taxon>Bacteria</taxon>
        <taxon>Pseudomonadati</taxon>
        <taxon>Pseudomonadota</taxon>
        <taxon>Gammaproteobacteria</taxon>
        <taxon>Legionellales</taxon>
        <taxon>Legionellaceae</taxon>
        <taxon>Legionella</taxon>
    </lineage>
</organism>
<accession>A0ABS8WZT6</accession>
<dbReference type="EMBL" id="JAJTND010000004">
    <property type="protein sequence ID" value="MCE3532000.1"/>
    <property type="molecule type" value="Genomic_DNA"/>
</dbReference>
<keyword evidence="3" id="KW-1185">Reference proteome</keyword>
<reference evidence="2 3" key="1">
    <citation type="journal article" date="2024" name="Pathogens">
        <title>Characterization of a Novel Species of Legionella Isolated from a Healthcare Facility: Legionella resiliens sp. nov.</title>
        <authorList>
            <person name="Cristino S."/>
            <person name="Pascale M.R."/>
            <person name="Marino F."/>
            <person name="Derelitto C."/>
            <person name="Salaris S."/>
            <person name="Orsini M."/>
            <person name="Squarzoni S."/>
            <person name="Grottola A."/>
            <person name="Girolamini L."/>
        </authorList>
    </citation>
    <scope>NUCLEOTIDE SEQUENCE [LARGE SCALE GENOMIC DNA]</scope>
    <source>
        <strain evidence="2 3">8cVS16</strain>
    </source>
</reference>
<proteinExistence type="predicted"/>
<keyword evidence="1" id="KW-0812">Transmembrane</keyword>
<protein>
    <recommendedName>
        <fullName evidence="4">Disulfide bond formation protein B</fullName>
    </recommendedName>
</protein>
<dbReference type="RefSeq" id="WP_220471050.1">
    <property type="nucleotide sequence ID" value="NZ_JAJSPM010000005.1"/>
</dbReference>
<sequence>MKKIFALTCLLISLITWGMDVFAIVSPCAYCRVQRTVIGLLGLILLLPYLRSFCLRYLGNVLAFFGAVIAAMQHFNGWNEISQGNFQLVTPLYANAFILSGAALAIIIAEAMILNNARDVRATII</sequence>
<dbReference type="InterPro" id="IPR003752">
    <property type="entry name" value="DiS_bond_form_DsbB/BdbC"/>
</dbReference>
<evidence type="ECO:0000256" key="1">
    <source>
        <dbReference type="SAM" id="Phobius"/>
    </source>
</evidence>
<comment type="caution">
    <text evidence="2">The sequence shown here is derived from an EMBL/GenBank/DDBJ whole genome shotgun (WGS) entry which is preliminary data.</text>
</comment>
<feature type="transmembrane region" description="Helical" evidence="1">
    <location>
        <begin position="57"/>
        <end position="75"/>
    </location>
</feature>
<evidence type="ECO:0000313" key="2">
    <source>
        <dbReference type="EMBL" id="MCE3532000.1"/>
    </source>
</evidence>
<dbReference type="Pfam" id="PF02600">
    <property type="entry name" value="DsbB"/>
    <property type="match status" value="1"/>
</dbReference>
<feature type="transmembrane region" description="Helical" evidence="1">
    <location>
        <begin position="95"/>
        <end position="114"/>
    </location>
</feature>
<keyword evidence="1" id="KW-0472">Membrane</keyword>
<evidence type="ECO:0000313" key="3">
    <source>
        <dbReference type="Proteomes" id="UP001320170"/>
    </source>
</evidence>